<dbReference type="Proteomes" id="UP000198816">
    <property type="component" value="Unassembled WGS sequence"/>
</dbReference>
<proteinExistence type="predicted"/>
<sequence length="398" mass="44534">MPADNGGCAAVSSAPGRRWRTLAALLAPDVAGPDRPVAGPIDDWRALYGLATVQLVAPSLYAGQLLRDALEPMPEDVRDALAYLHERNDDRNRRLLHVLRETLSILNQADIVPVLLKGAIALLPDQYPLAFARVLSDLDLGVPADQVDRGSAALRSAGYHHYLAPNVESVCWSVTTGHHLPPLIHPSGDGYVELHYDLFSGKPQKEALPLCAVLARAETHDWDGLRIRIPTPADRLLHNALHHQVQDQAFWTDRRSLRQLLEFARLRALPAAADVDWPGLMAELKRRGLADAMGAHLLAARELFGQPLPAGVKPTAAASRAEMRFWRRLDSPRLDRLFSLRWDALRQARRLPNLPRRLMTPGWYPEKYRFWKQQWVARRQGGPTSGVDRMSGERLDPR</sequence>
<keyword evidence="2" id="KW-1185">Reference proteome</keyword>
<keyword evidence="1" id="KW-0808">Transferase</keyword>
<dbReference type="STRING" id="1058.SAMN05421783_101277"/>
<dbReference type="GO" id="GO:0016740">
    <property type="term" value="F:transferase activity"/>
    <property type="evidence" value="ECO:0007669"/>
    <property type="project" value="UniProtKB-KW"/>
</dbReference>
<accession>A0A1H2QJL0</accession>
<name>A0A1H2QJL0_THIRO</name>
<reference evidence="2" key="1">
    <citation type="submission" date="2016-10" db="EMBL/GenBank/DDBJ databases">
        <authorList>
            <person name="Varghese N."/>
            <person name="Submissions S."/>
        </authorList>
    </citation>
    <scope>NUCLEOTIDE SEQUENCE [LARGE SCALE GENOMIC DNA]</scope>
    <source>
        <strain evidence="2">DSM 217</strain>
    </source>
</reference>
<dbReference type="EMBL" id="FNNZ01000001">
    <property type="protein sequence ID" value="SDW06599.1"/>
    <property type="molecule type" value="Genomic_DNA"/>
</dbReference>
<dbReference type="Pfam" id="PF14907">
    <property type="entry name" value="NTP_transf_5"/>
    <property type="match status" value="1"/>
</dbReference>
<organism evidence="1 2">
    <name type="scientific">Thiocapsa roseopersicina</name>
    <dbReference type="NCBI Taxonomy" id="1058"/>
    <lineage>
        <taxon>Bacteria</taxon>
        <taxon>Pseudomonadati</taxon>
        <taxon>Pseudomonadota</taxon>
        <taxon>Gammaproteobacteria</taxon>
        <taxon>Chromatiales</taxon>
        <taxon>Chromatiaceae</taxon>
        <taxon>Thiocapsa</taxon>
    </lineage>
</organism>
<evidence type="ECO:0000313" key="2">
    <source>
        <dbReference type="Proteomes" id="UP000198816"/>
    </source>
</evidence>
<dbReference type="InterPro" id="IPR039498">
    <property type="entry name" value="NTP_transf_5"/>
</dbReference>
<protein>
    <submittedName>
        <fullName evidence="1">Uncharacterized nucleotidyltransferase</fullName>
    </submittedName>
</protein>
<evidence type="ECO:0000313" key="1">
    <source>
        <dbReference type="EMBL" id="SDW06599.1"/>
    </source>
</evidence>
<gene>
    <name evidence="1" type="ORF">SAMN05421783_101277</name>
</gene>
<dbReference type="AlphaFoldDB" id="A0A1H2QJL0"/>